<proteinExistence type="predicted"/>
<organism evidence="1 2">
    <name type="scientific">Chloebia gouldiae</name>
    <name type="common">Gouldian finch</name>
    <name type="synonym">Erythrura gouldiae</name>
    <dbReference type="NCBI Taxonomy" id="44316"/>
    <lineage>
        <taxon>Eukaryota</taxon>
        <taxon>Metazoa</taxon>
        <taxon>Chordata</taxon>
        <taxon>Craniata</taxon>
        <taxon>Vertebrata</taxon>
        <taxon>Euteleostomi</taxon>
        <taxon>Archelosauria</taxon>
        <taxon>Archosauria</taxon>
        <taxon>Dinosauria</taxon>
        <taxon>Saurischia</taxon>
        <taxon>Theropoda</taxon>
        <taxon>Coelurosauria</taxon>
        <taxon>Aves</taxon>
        <taxon>Neognathae</taxon>
        <taxon>Neoaves</taxon>
        <taxon>Telluraves</taxon>
        <taxon>Australaves</taxon>
        <taxon>Passeriformes</taxon>
        <taxon>Passeroidea</taxon>
        <taxon>Passeridae</taxon>
        <taxon>Chloebia</taxon>
    </lineage>
</organism>
<gene>
    <name evidence="1" type="ORF">DV515_00011070</name>
</gene>
<comment type="caution">
    <text evidence="1">The sequence shown here is derived from an EMBL/GenBank/DDBJ whole genome shotgun (WGS) entry which is preliminary data.</text>
</comment>
<accession>A0A3L8S852</accession>
<dbReference type="EMBL" id="QUSF01000045">
    <property type="protein sequence ID" value="RLV98114.1"/>
    <property type="molecule type" value="Genomic_DNA"/>
</dbReference>
<reference evidence="1 2" key="1">
    <citation type="journal article" date="2018" name="Proc. R. Soc. B">
        <title>A non-coding region near Follistatin controls head colour polymorphism in the Gouldian finch.</title>
        <authorList>
            <person name="Toomey M.B."/>
            <person name="Marques C.I."/>
            <person name="Andrade P."/>
            <person name="Araujo P.M."/>
            <person name="Sabatino S."/>
            <person name="Gazda M.A."/>
            <person name="Afonso S."/>
            <person name="Lopes R.J."/>
            <person name="Corbo J.C."/>
            <person name="Carneiro M."/>
        </authorList>
    </citation>
    <scope>NUCLEOTIDE SEQUENCE [LARGE SCALE GENOMIC DNA]</scope>
    <source>
        <strain evidence="1">Red01</strain>
        <tissue evidence="1">Muscle</tissue>
    </source>
</reference>
<keyword evidence="2" id="KW-1185">Reference proteome</keyword>
<sequence>MPSGIRGIRAGGDKESIPLIWDPIPSVESGDGGEEGLSVWEAAAPQVSYPRPRNWRKLEFKNWTQLVAQGHGIENFEDDDISNAWIREFSGIPHRKLVTALQLRASVYPTREFLARGRHEAVVRSCRHCGADSETVAHNVGNCPITQDARIKRHNAICDMLSQEAKKEDWTVFHEPHLRDDNNELFKQDVIMVKGLKAYVVDVTVRYEHNTSSLRAAAAEKAKKYQRLHSQIKELTNVVDIVCIGFPMGVRGKWYNKNSEFLLALGLPKSRLGRIARALTFRVLVASVEIVHIFVNKARSIVRSGI</sequence>
<dbReference type="Proteomes" id="UP000276834">
    <property type="component" value="Unassembled WGS sequence"/>
</dbReference>
<evidence type="ECO:0000313" key="2">
    <source>
        <dbReference type="Proteomes" id="UP000276834"/>
    </source>
</evidence>
<protein>
    <recommendedName>
        <fullName evidence="3">Reverse transcriptase zinc-binding domain-containing protein</fullName>
    </recommendedName>
</protein>
<dbReference type="OrthoDB" id="9214535at2759"/>
<name>A0A3L8S852_CHLGU</name>
<evidence type="ECO:0008006" key="3">
    <source>
        <dbReference type="Google" id="ProtNLM"/>
    </source>
</evidence>
<evidence type="ECO:0000313" key="1">
    <source>
        <dbReference type="EMBL" id="RLV98114.1"/>
    </source>
</evidence>
<dbReference type="AlphaFoldDB" id="A0A3L8S852"/>